<dbReference type="Proteomes" id="UP000823862">
    <property type="component" value="Unassembled WGS sequence"/>
</dbReference>
<dbReference type="PROSITE" id="PS52016">
    <property type="entry name" value="TONB_DEPENDENT_REC_3"/>
    <property type="match status" value="1"/>
</dbReference>
<evidence type="ECO:0000256" key="9">
    <source>
        <dbReference type="ARBA" id="ARBA00023136"/>
    </source>
</evidence>
<keyword evidence="6" id="KW-0408">Iron</keyword>
<feature type="domain" description="TonB-dependent receptor-like beta-barrel" evidence="14">
    <location>
        <begin position="243"/>
        <end position="762"/>
    </location>
</feature>
<keyword evidence="13" id="KW-0732">Signal</keyword>
<evidence type="ECO:0000256" key="4">
    <source>
        <dbReference type="ARBA" id="ARBA00022496"/>
    </source>
</evidence>
<dbReference type="GO" id="GO:0006826">
    <property type="term" value="P:iron ion transport"/>
    <property type="evidence" value="ECO:0007669"/>
    <property type="project" value="UniProtKB-KW"/>
</dbReference>
<accession>A0A9D2HWQ4</accession>
<evidence type="ECO:0000256" key="3">
    <source>
        <dbReference type="ARBA" id="ARBA00022452"/>
    </source>
</evidence>
<keyword evidence="2 11" id="KW-0813">Transport</keyword>
<dbReference type="InterPro" id="IPR012910">
    <property type="entry name" value="Plug_dom"/>
</dbReference>
<dbReference type="PANTHER" id="PTHR32552:SF81">
    <property type="entry name" value="TONB-DEPENDENT OUTER MEMBRANE RECEPTOR"/>
    <property type="match status" value="1"/>
</dbReference>
<dbReference type="Pfam" id="PF00593">
    <property type="entry name" value="TonB_dep_Rec_b-barrel"/>
    <property type="match status" value="1"/>
</dbReference>
<dbReference type="InterPro" id="IPR039426">
    <property type="entry name" value="TonB-dep_rcpt-like"/>
</dbReference>
<evidence type="ECO:0000256" key="6">
    <source>
        <dbReference type="ARBA" id="ARBA00023004"/>
    </source>
</evidence>
<proteinExistence type="inferred from homology"/>
<evidence type="ECO:0000256" key="13">
    <source>
        <dbReference type="SAM" id="SignalP"/>
    </source>
</evidence>
<evidence type="ECO:0000313" key="16">
    <source>
        <dbReference type="EMBL" id="HJA85781.1"/>
    </source>
</evidence>
<evidence type="ECO:0000256" key="12">
    <source>
        <dbReference type="RuleBase" id="RU003357"/>
    </source>
</evidence>
<evidence type="ECO:0000256" key="7">
    <source>
        <dbReference type="ARBA" id="ARBA00023065"/>
    </source>
</evidence>
<reference evidence="16" key="1">
    <citation type="journal article" date="2021" name="PeerJ">
        <title>Extensive microbial diversity within the chicken gut microbiome revealed by metagenomics and culture.</title>
        <authorList>
            <person name="Gilroy R."/>
            <person name="Ravi A."/>
            <person name="Getino M."/>
            <person name="Pursley I."/>
            <person name="Horton D.L."/>
            <person name="Alikhan N.F."/>
            <person name="Baker D."/>
            <person name="Gharbi K."/>
            <person name="Hall N."/>
            <person name="Watson M."/>
            <person name="Adriaenssens E.M."/>
            <person name="Foster-Nyarko E."/>
            <person name="Jarju S."/>
            <person name="Secka A."/>
            <person name="Antonio M."/>
            <person name="Oren A."/>
            <person name="Chaudhuri R.R."/>
            <person name="La Ragione R."/>
            <person name="Hildebrand F."/>
            <person name="Pallen M.J."/>
        </authorList>
    </citation>
    <scope>NUCLEOTIDE SEQUENCE</scope>
    <source>
        <strain evidence="16">ChiHjej12B11-9795</strain>
    </source>
</reference>
<keyword evidence="16" id="KW-0675">Receptor</keyword>
<name>A0A9D2HWQ4_9BACE</name>
<dbReference type="InterPro" id="IPR000531">
    <property type="entry name" value="Beta-barrel_TonB"/>
</dbReference>
<dbReference type="Pfam" id="PF07715">
    <property type="entry name" value="Plug"/>
    <property type="match status" value="1"/>
</dbReference>
<keyword evidence="4" id="KW-0410">Iron transport</keyword>
<organism evidence="16 17">
    <name type="scientific">Candidatus Bacteroides avicola</name>
    <dbReference type="NCBI Taxonomy" id="2838468"/>
    <lineage>
        <taxon>Bacteria</taxon>
        <taxon>Pseudomonadati</taxon>
        <taxon>Bacteroidota</taxon>
        <taxon>Bacteroidia</taxon>
        <taxon>Bacteroidales</taxon>
        <taxon>Bacteroidaceae</taxon>
        <taxon>Bacteroides</taxon>
    </lineage>
</organism>
<dbReference type="AlphaFoldDB" id="A0A9D2HWQ4"/>
<reference evidence="16" key="2">
    <citation type="submission" date="2021-04" db="EMBL/GenBank/DDBJ databases">
        <authorList>
            <person name="Gilroy R."/>
        </authorList>
    </citation>
    <scope>NUCLEOTIDE SEQUENCE</scope>
    <source>
        <strain evidence="16">ChiHjej12B11-9795</strain>
    </source>
</reference>
<comment type="caution">
    <text evidence="16">The sequence shown here is derived from an EMBL/GenBank/DDBJ whole genome shotgun (WGS) entry which is preliminary data.</text>
</comment>
<evidence type="ECO:0000256" key="5">
    <source>
        <dbReference type="ARBA" id="ARBA00022692"/>
    </source>
</evidence>
<dbReference type="InterPro" id="IPR036942">
    <property type="entry name" value="Beta-barrel_TonB_sf"/>
</dbReference>
<evidence type="ECO:0000259" key="15">
    <source>
        <dbReference type="Pfam" id="PF07715"/>
    </source>
</evidence>
<keyword evidence="8 12" id="KW-0798">TonB box</keyword>
<sequence>MNKMKAMCLLAAYWWVAVPLWAEEVTTDTIRSIQMDEVVIVATPKETRALRELPMASTRLSQQMMRAQQVTGIKRLTSVIPNLFIPDYGSRLTTAVYIRGIGSRINTPAVGLYVDNIPYIDKSAFDFNYADIEQIEVLRGPQSLLYGRNTMGGLIKVQTKSPFDYQGTDLRLGAATYGDYNASLTHYHRISRRFAFSAGGFYEHAGGFFKNAYKNNERIDRGDNGGGRLHAVVLPTDNLKLDLNLNYEYSDQGGYPYYYMGAVSASSSDEESELKDYVGHIAYNDPSGYRRSLLNGGMNIEYHATDFILSFITGYQHLNDRMAMDQDFTPRDIFTLVQKQRSNTVSEEIVLKSNPGKRWQWTTGVFGFYQWLDTSAPVLFKQQGIQELIEDNANAAFPSSPQAPQMALSIHNDQLLIGGDFSTPQMSGAVYHQSTWNDLFVKGLSVSAGLRLDYEKMWLDYSSASDPMLFGFSFAMRGMRLEDQQMQAVSSLVGKMKHDYLQLLPKFSVQYEWSPANNVYATVAKGYRSGGYNIQMFSDLVQSQFINVMKGAMEQSESLKPIAGMISSMMPTVELDVKGTALYRPEYTWSYEIGTHLTGWQKRLTADLAAFWMNTRDQQVSQFSDNGMGRVTRNAGRSRSVGAEACVTACLTDAFTLNVSYGYTHATFRNYVTVDDEGREVNYRGYKVPFIPRHTLNVGGQYVFALQPHKLFDYIRLHADYSAAGSVYWTESNNAVQPFYGTLNARLSLEKGQGSVAFWIRNALNKDYTSFYFESMGNRFMQRGRPLQAGIELRCRF</sequence>
<evidence type="ECO:0000313" key="17">
    <source>
        <dbReference type="Proteomes" id="UP000823862"/>
    </source>
</evidence>
<dbReference type="GO" id="GO:0009279">
    <property type="term" value="C:cell outer membrane"/>
    <property type="evidence" value="ECO:0007669"/>
    <property type="project" value="UniProtKB-SubCell"/>
</dbReference>
<protein>
    <submittedName>
        <fullName evidence="16">TonB-dependent receptor</fullName>
    </submittedName>
</protein>
<keyword evidence="10 11" id="KW-0998">Cell outer membrane</keyword>
<dbReference type="SUPFAM" id="SSF56935">
    <property type="entry name" value="Porins"/>
    <property type="match status" value="1"/>
</dbReference>
<feature type="domain" description="TonB-dependent receptor plug" evidence="15">
    <location>
        <begin position="50"/>
        <end position="153"/>
    </location>
</feature>
<keyword evidence="3 11" id="KW-1134">Transmembrane beta strand</keyword>
<evidence type="ECO:0000256" key="10">
    <source>
        <dbReference type="ARBA" id="ARBA00023237"/>
    </source>
</evidence>
<feature type="chain" id="PRO_5039323130" evidence="13">
    <location>
        <begin position="23"/>
        <end position="797"/>
    </location>
</feature>
<keyword evidence="5 11" id="KW-0812">Transmembrane</keyword>
<keyword evidence="7" id="KW-0406">Ion transport</keyword>
<keyword evidence="9 11" id="KW-0472">Membrane</keyword>
<dbReference type="EMBL" id="DWZI01000035">
    <property type="protein sequence ID" value="HJA85781.1"/>
    <property type="molecule type" value="Genomic_DNA"/>
</dbReference>
<dbReference type="PANTHER" id="PTHR32552">
    <property type="entry name" value="FERRICHROME IRON RECEPTOR-RELATED"/>
    <property type="match status" value="1"/>
</dbReference>
<evidence type="ECO:0000256" key="1">
    <source>
        <dbReference type="ARBA" id="ARBA00004571"/>
    </source>
</evidence>
<dbReference type="Gene3D" id="2.40.170.20">
    <property type="entry name" value="TonB-dependent receptor, beta-barrel domain"/>
    <property type="match status" value="1"/>
</dbReference>
<comment type="subcellular location">
    <subcellularLocation>
        <location evidence="1 11">Cell outer membrane</location>
        <topology evidence="1 11">Multi-pass membrane protein</topology>
    </subcellularLocation>
</comment>
<comment type="similarity">
    <text evidence="11 12">Belongs to the TonB-dependent receptor family.</text>
</comment>
<evidence type="ECO:0000256" key="2">
    <source>
        <dbReference type="ARBA" id="ARBA00022448"/>
    </source>
</evidence>
<evidence type="ECO:0000256" key="8">
    <source>
        <dbReference type="ARBA" id="ARBA00023077"/>
    </source>
</evidence>
<feature type="signal peptide" evidence="13">
    <location>
        <begin position="1"/>
        <end position="22"/>
    </location>
</feature>
<gene>
    <name evidence="16" type="ORF">H9950_06255</name>
</gene>
<evidence type="ECO:0000259" key="14">
    <source>
        <dbReference type="Pfam" id="PF00593"/>
    </source>
</evidence>
<evidence type="ECO:0000256" key="11">
    <source>
        <dbReference type="PROSITE-ProRule" id="PRU01360"/>
    </source>
</evidence>